<keyword evidence="3" id="KW-1185">Reference proteome</keyword>
<accession>A0ABU6Q736</accession>
<protein>
    <submittedName>
        <fullName evidence="2">Uncharacterized protein</fullName>
    </submittedName>
</protein>
<feature type="compositionally biased region" description="Basic and acidic residues" evidence="1">
    <location>
        <begin position="55"/>
        <end position="68"/>
    </location>
</feature>
<evidence type="ECO:0000256" key="1">
    <source>
        <dbReference type="SAM" id="MobiDB-lite"/>
    </source>
</evidence>
<dbReference type="EMBL" id="JASCZI010000045">
    <property type="protein sequence ID" value="MED6107665.1"/>
    <property type="molecule type" value="Genomic_DNA"/>
</dbReference>
<feature type="region of interest" description="Disordered" evidence="1">
    <location>
        <begin position="55"/>
        <end position="77"/>
    </location>
</feature>
<reference evidence="2 3" key="1">
    <citation type="journal article" date="2023" name="Plants (Basel)">
        <title>Bridging the Gap: Combining Genomics and Transcriptomics Approaches to Understand Stylosanthes scabra, an Orphan Legume from the Brazilian Caatinga.</title>
        <authorList>
            <person name="Ferreira-Neto J.R.C."/>
            <person name="da Silva M.D."/>
            <person name="Binneck E."/>
            <person name="de Melo N.F."/>
            <person name="da Silva R.H."/>
            <person name="de Melo A.L.T.M."/>
            <person name="Pandolfi V."/>
            <person name="Bustamante F.O."/>
            <person name="Brasileiro-Vidal A.C."/>
            <person name="Benko-Iseppon A.M."/>
        </authorList>
    </citation>
    <scope>NUCLEOTIDE SEQUENCE [LARGE SCALE GENOMIC DNA]</scope>
    <source>
        <tissue evidence="2">Leaves</tissue>
    </source>
</reference>
<feature type="region of interest" description="Disordered" evidence="1">
    <location>
        <begin position="1"/>
        <end position="39"/>
    </location>
</feature>
<feature type="compositionally biased region" description="Basic and acidic residues" evidence="1">
    <location>
        <begin position="24"/>
        <end position="38"/>
    </location>
</feature>
<sequence length="175" mass="20645">MNKGIEVQVSKEKLAEEEDEMQVEEEKQQENDKVDQSQEIRFTMNRCRARWAKIKEKIDKDEHGKQNRGEQSTNRGVIEEFKKKEKKVTIANTDNDEVLIIEAETFKIKQLEEMQDQKEVNNNQQQQQGKGKEIIIAEKDTQRKMKRYKAKPENVYIVEMPEDSEDGAAEEQDQK</sequence>
<proteinExistence type="predicted"/>
<comment type="caution">
    <text evidence="2">The sequence shown here is derived from an EMBL/GenBank/DDBJ whole genome shotgun (WGS) entry which is preliminary data.</text>
</comment>
<dbReference type="Proteomes" id="UP001341840">
    <property type="component" value="Unassembled WGS sequence"/>
</dbReference>
<organism evidence="2 3">
    <name type="scientific">Stylosanthes scabra</name>
    <dbReference type="NCBI Taxonomy" id="79078"/>
    <lineage>
        <taxon>Eukaryota</taxon>
        <taxon>Viridiplantae</taxon>
        <taxon>Streptophyta</taxon>
        <taxon>Embryophyta</taxon>
        <taxon>Tracheophyta</taxon>
        <taxon>Spermatophyta</taxon>
        <taxon>Magnoliopsida</taxon>
        <taxon>eudicotyledons</taxon>
        <taxon>Gunneridae</taxon>
        <taxon>Pentapetalae</taxon>
        <taxon>rosids</taxon>
        <taxon>fabids</taxon>
        <taxon>Fabales</taxon>
        <taxon>Fabaceae</taxon>
        <taxon>Papilionoideae</taxon>
        <taxon>50 kb inversion clade</taxon>
        <taxon>dalbergioids sensu lato</taxon>
        <taxon>Dalbergieae</taxon>
        <taxon>Pterocarpus clade</taxon>
        <taxon>Stylosanthes</taxon>
    </lineage>
</organism>
<name>A0ABU6Q736_9FABA</name>
<gene>
    <name evidence="2" type="ORF">PIB30_016108</name>
</gene>
<evidence type="ECO:0000313" key="3">
    <source>
        <dbReference type="Proteomes" id="UP001341840"/>
    </source>
</evidence>
<evidence type="ECO:0000313" key="2">
    <source>
        <dbReference type="EMBL" id="MED6107665.1"/>
    </source>
</evidence>